<evidence type="ECO:0000313" key="8">
    <source>
        <dbReference type="EMBL" id="TKS96752.1"/>
    </source>
</evidence>
<dbReference type="Proteomes" id="UP000308632">
    <property type="component" value="Unassembled WGS sequence"/>
</dbReference>
<comment type="caution">
    <text evidence="8">The sequence shown here is derived from an EMBL/GenBank/DDBJ whole genome shotgun (WGS) entry which is preliminary data.</text>
</comment>
<feature type="transmembrane region" description="Helical" evidence="6">
    <location>
        <begin position="45"/>
        <end position="67"/>
    </location>
</feature>
<evidence type="ECO:0000313" key="7">
    <source>
        <dbReference type="EMBL" id="NKQ23140.1"/>
    </source>
</evidence>
<evidence type="ECO:0000256" key="3">
    <source>
        <dbReference type="ARBA" id="ARBA00022692"/>
    </source>
</evidence>
<evidence type="ECO:0000256" key="4">
    <source>
        <dbReference type="ARBA" id="ARBA00022989"/>
    </source>
</evidence>
<evidence type="ECO:0000256" key="1">
    <source>
        <dbReference type="ARBA" id="ARBA00004651"/>
    </source>
</evidence>
<accession>A0A4V6AUP0</accession>
<evidence type="ECO:0000256" key="2">
    <source>
        <dbReference type="ARBA" id="ARBA00022475"/>
    </source>
</evidence>
<dbReference type="Proteomes" id="UP000744032">
    <property type="component" value="Unassembled WGS sequence"/>
</dbReference>
<dbReference type="EMBL" id="SZPR01000039">
    <property type="protein sequence ID" value="TKS96752.1"/>
    <property type="molecule type" value="Genomic_DNA"/>
</dbReference>
<sequence length="320" mass="34726">MPPVTGGGPSGARRRLAAALTFWLRPAFALRVVNRFQKIAGFDRAMALASSALTALVPLVLLVGTLLGSLVDQDVAERLIERYGLTGAGADAVDRLFSPTGETSTGVGVFGVVFLLISLLSFARAAQRLFEQAWDLKPLGVRNSRNGLWWILGLGAYGLVDGWLAGLLAGGPRSGLLTGVLQAPVTAVFLVWSGWILTAKRIPWRELIPFGVTATVMTTLYSWGAALYLPRLFNTSVSRYGVVGAVFALLSALFTAMLALVGSAAWGREVTRELDRIRSGLRPSEHEVRRQWDTVVEQTRSRWRSARSHVSRRGSGRPDR</sequence>
<reference evidence="8 9" key="1">
    <citation type="submission" date="2019-04" db="EMBL/GenBank/DDBJ databases">
        <title>Streptomyces lasaliensis sp.nov., an Actinomycete isolated from soil which produces the polyether antibiotic lasalocid.</title>
        <authorList>
            <person name="Erwin G."/>
            <person name="Haber C."/>
        </authorList>
    </citation>
    <scope>NUCLEOTIDE SEQUENCE [LARGE SCALE GENOMIC DNA]</scope>
    <source>
        <strain evidence="8 9">DSM 40089</strain>
    </source>
</reference>
<evidence type="ECO:0008006" key="11">
    <source>
        <dbReference type="Google" id="ProtNLM"/>
    </source>
</evidence>
<reference evidence="7 10" key="2">
    <citation type="submission" date="2020-04" db="EMBL/GenBank/DDBJ databases">
        <title>Genome sequence of Streptomyces galbus strain I339.</title>
        <authorList>
            <person name="Silva E.A.N."/>
            <person name="Merces M."/>
            <person name="Castelo Branco A.P.O.T."/>
            <person name="Vasconcelos P.C."/>
            <person name="Costa N.P."/>
            <person name="Marinho G.C.S."/>
            <person name="Oliveira C.J.B."/>
            <person name="Araujo D."/>
            <person name="Rodrigues Junior V.S."/>
            <person name="Almeida R."/>
            <person name="Silva Filho U.R."/>
            <person name="Andrade A.S.A."/>
            <person name="Cibulski S.P."/>
        </authorList>
    </citation>
    <scope>NUCLEOTIDE SEQUENCE [LARGE SCALE GENOMIC DNA]</scope>
    <source>
        <strain evidence="7 10">I339</strain>
    </source>
</reference>
<evidence type="ECO:0000313" key="9">
    <source>
        <dbReference type="Proteomes" id="UP000308632"/>
    </source>
</evidence>
<comment type="subcellular location">
    <subcellularLocation>
        <location evidence="1">Cell membrane</location>
        <topology evidence="1">Multi-pass membrane protein</topology>
    </subcellularLocation>
</comment>
<proteinExistence type="predicted"/>
<dbReference type="PANTHER" id="PTHR30213:SF1">
    <property type="entry name" value="INNER MEMBRANE PROTEIN YHJD"/>
    <property type="match status" value="1"/>
</dbReference>
<keyword evidence="2" id="KW-1003">Cell membrane</keyword>
<dbReference type="InterPro" id="IPR017039">
    <property type="entry name" value="Virul_fac_BrkB"/>
</dbReference>
<keyword evidence="3 6" id="KW-0812">Transmembrane</keyword>
<dbReference type="EMBL" id="JAAXMD010000005">
    <property type="protein sequence ID" value="NKQ23140.1"/>
    <property type="molecule type" value="Genomic_DNA"/>
</dbReference>
<feature type="transmembrane region" description="Helical" evidence="6">
    <location>
        <begin position="207"/>
        <end position="229"/>
    </location>
</feature>
<dbReference type="GO" id="GO:0005886">
    <property type="term" value="C:plasma membrane"/>
    <property type="evidence" value="ECO:0007669"/>
    <property type="project" value="UniProtKB-SubCell"/>
</dbReference>
<dbReference type="Pfam" id="PF03631">
    <property type="entry name" value="Virul_fac_BrkB"/>
    <property type="match status" value="1"/>
</dbReference>
<feature type="transmembrane region" description="Helical" evidence="6">
    <location>
        <begin position="106"/>
        <end position="126"/>
    </location>
</feature>
<dbReference type="PANTHER" id="PTHR30213">
    <property type="entry name" value="INNER MEMBRANE PROTEIN YHJD"/>
    <property type="match status" value="1"/>
</dbReference>
<keyword evidence="5 6" id="KW-0472">Membrane</keyword>
<organism evidence="8 9">
    <name type="scientific">Streptomyces galbus</name>
    <dbReference type="NCBI Taxonomy" id="33898"/>
    <lineage>
        <taxon>Bacteria</taxon>
        <taxon>Bacillati</taxon>
        <taxon>Actinomycetota</taxon>
        <taxon>Actinomycetes</taxon>
        <taxon>Kitasatosporales</taxon>
        <taxon>Streptomycetaceae</taxon>
        <taxon>Streptomyces</taxon>
    </lineage>
</organism>
<keyword evidence="10" id="KW-1185">Reference proteome</keyword>
<dbReference type="RefSeq" id="WP_137304355.1">
    <property type="nucleotide sequence ID" value="NZ_JBPJFO010000001.1"/>
</dbReference>
<keyword evidence="4 6" id="KW-1133">Transmembrane helix</keyword>
<feature type="transmembrane region" description="Helical" evidence="6">
    <location>
        <begin position="16"/>
        <end position="33"/>
    </location>
</feature>
<evidence type="ECO:0000256" key="6">
    <source>
        <dbReference type="SAM" id="Phobius"/>
    </source>
</evidence>
<name>A0A4V6AUP0_STRGB</name>
<dbReference type="AlphaFoldDB" id="A0A4V6AUP0"/>
<evidence type="ECO:0000256" key="5">
    <source>
        <dbReference type="ARBA" id="ARBA00023136"/>
    </source>
</evidence>
<gene>
    <name evidence="8" type="ORF">E4U92_34245</name>
    <name evidence="7" type="ORF">HF200_01300</name>
</gene>
<feature type="transmembrane region" description="Helical" evidence="6">
    <location>
        <begin position="175"/>
        <end position="195"/>
    </location>
</feature>
<protein>
    <recommendedName>
        <fullName evidence="11">YihY/virulence factor BrkB family protein</fullName>
    </recommendedName>
</protein>
<evidence type="ECO:0000313" key="10">
    <source>
        <dbReference type="Proteomes" id="UP000744032"/>
    </source>
</evidence>
<feature type="transmembrane region" description="Helical" evidence="6">
    <location>
        <begin position="147"/>
        <end position="169"/>
    </location>
</feature>
<feature type="transmembrane region" description="Helical" evidence="6">
    <location>
        <begin position="241"/>
        <end position="266"/>
    </location>
</feature>